<dbReference type="EMBL" id="NAFL01000282">
    <property type="protein sequence ID" value="OSJ24335.1"/>
    <property type="molecule type" value="Genomic_DNA"/>
</dbReference>
<gene>
    <name evidence="2" type="ORF">BSZ19_40725</name>
</gene>
<dbReference type="InterPro" id="IPR001011">
    <property type="entry name" value="Acid_Pase_classA_bac"/>
</dbReference>
<name>A0A1Y2JAP3_BRAJP</name>
<proteinExistence type="predicted"/>
<evidence type="ECO:0000313" key="3">
    <source>
        <dbReference type="Proteomes" id="UP000193335"/>
    </source>
</evidence>
<reference evidence="2 3" key="1">
    <citation type="submission" date="2017-03" db="EMBL/GenBank/DDBJ databases">
        <title>Whole genome sequences of fourteen strains of Bradyrhizobium canariense and one strain of Bradyrhizobium japonicum isolated from Lupinus (Papilionoideae: Genisteae) species in Algeria.</title>
        <authorList>
            <person name="Crovadore J."/>
            <person name="Chekireb D."/>
            <person name="Brachmann A."/>
            <person name="Chablais R."/>
            <person name="Cochard B."/>
            <person name="Lefort F."/>
        </authorList>
    </citation>
    <scope>NUCLEOTIDE SEQUENCE [LARGE SCALE GENOMIC DNA]</scope>
    <source>
        <strain evidence="2 3">UBMA197</strain>
    </source>
</reference>
<dbReference type="AlphaFoldDB" id="A0A1Y2JAP3"/>
<dbReference type="InterPro" id="IPR036938">
    <property type="entry name" value="PAP2/HPO_sf"/>
</dbReference>
<comment type="caution">
    <text evidence="2">The sequence shown here is derived from an EMBL/GenBank/DDBJ whole genome shotgun (WGS) entry which is preliminary data.</text>
</comment>
<dbReference type="Gene3D" id="1.20.144.10">
    <property type="entry name" value="Phosphatidic acid phosphatase type 2/haloperoxidase"/>
    <property type="match status" value="1"/>
</dbReference>
<dbReference type="PRINTS" id="PR00483">
    <property type="entry name" value="BACPHPHTASE"/>
</dbReference>
<organism evidence="2 3">
    <name type="scientific">Bradyrhizobium japonicum</name>
    <dbReference type="NCBI Taxonomy" id="375"/>
    <lineage>
        <taxon>Bacteria</taxon>
        <taxon>Pseudomonadati</taxon>
        <taxon>Pseudomonadota</taxon>
        <taxon>Alphaproteobacteria</taxon>
        <taxon>Hyphomicrobiales</taxon>
        <taxon>Nitrobacteraceae</taxon>
        <taxon>Bradyrhizobium</taxon>
    </lineage>
</organism>
<evidence type="ECO:0000259" key="1">
    <source>
        <dbReference type="Pfam" id="PF01569"/>
    </source>
</evidence>
<evidence type="ECO:0000313" key="2">
    <source>
        <dbReference type="EMBL" id="OSJ24335.1"/>
    </source>
</evidence>
<dbReference type="SUPFAM" id="SSF48317">
    <property type="entry name" value="Acid phosphatase/Vanadium-dependent haloperoxidase"/>
    <property type="match status" value="1"/>
</dbReference>
<dbReference type="Pfam" id="PF01569">
    <property type="entry name" value="PAP2"/>
    <property type="match status" value="1"/>
</dbReference>
<dbReference type="GO" id="GO:0003993">
    <property type="term" value="F:acid phosphatase activity"/>
    <property type="evidence" value="ECO:0007669"/>
    <property type="project" value="InterPro"/>
</dbReference>
<accession>A0A1Y2JAP3</accession>
<dbReference type="InterPro" id="IPR000326">
    <property type="entry name" value="PAP2/HPO"/>
</dbReference>
<dbReference type="GO" id="GO:0030288">
    <property type="term" value="C:outer membrane-bounded periplasmic space"/>
    <property type="evidence" value="ECO:0007669"/>
    <property type="project" value="InterPro"/>
</dbReference>
<dbReference type="Proteomes" id="UP000193335">
    <property type="component" value="Unassembled WGS sequence"/>
</dbReference>
<feature type="domain" description="Phosphatidic acid phosphatase type 2/haloperoxidase" evidence="1">
    <location>
        <begin position="163"/>
        <end position="254"/>
    </location>
</feature>
<protein>
    <recommendedName>
        <fullName evidence="1">Phosphatidic acid phosphatase type 2/haloperoxidase domain-containing protein</fullName>
    </recommendedName>
</protein>
<sequence length="273" mass="30137">MFSFFFFYFCGVHRVVHVSIRDSRQVCIRDSGYVGGGIPPRPFPIFESFVGVLPGSLNYGATFPLSAWRPDFFAQIALLEFAKTDWQTITVAGPPTDHDVIFGEIDELLGASMDRRKRLADEIVDQDVRLVGYFAQVLMLSPSAHPNTIKILEMADHVGLMVAVYYKLRFNRGRPQQVCPALFPMVASPWHASYPSGHSLESHLMALALGEIIPGAKSALRALAARIGKNREIAGVHYPSDTAAGKAIAEAVFPYLQQCSTFHAVTEAAKQEH</sequence>